<dbReference type="CDD" id="cd22585">
    <property type="entry name" value="Rcat_RBR_DEAH12-like"/>
    <property type="match status" value="1"/>
</dbReference>
<dbReference type="Gene3D" id="1.20.120.1750">
    <property type="match status" value="1"/>
</dbReference>
<reference evidence="9" key="1">
    <citation type="journal article" date="2023" name="Mol. Phylogenet. Evol.">
        <title>Genome-scale phylogeny and comparative genomics of the fungal order Sordariales.</title>
        <authorList>
            <person name="Hensen N."/>
            <person name="Bonometti L."/>
            <person name="Westerberg I."/>
            <person name="Brannstrom I.O."/>
            <person name="Guillou S."/>
            <person name="Cros-Aarteil S."/>
            <person name="Calhoun S."/>
            <person name="Haridas S."/>
            <person name="Kuo A."/>
            <person name="Mondo S."/>
            <person name="Pangilinan J."/>
            <person name="Riley R."/>
            <person name="LaButti K."/>
            <person name="Andreopoulos B."/>
            <person name="Lipzen A."/>
            <person name="Chen C."/>
            <person name="Yan M."/>
            <person name="Daum C."/>
            <person name="Ng V."/>
            <person name="Clum A."/>
            <person name="Steindorff A."/>
            <person name="Ohm R.A."/>
            <person name="Martin F."/>
            <person name="Silar P."/>
            <person name="Natvig D.O."/>
            <person name="Lalanne C."/>
            <person name="Gautier V."/>
            <person name="Ament-Velasquez S.L."/>
            <person name="Kruys A."/>
            <person name="Hutchinson M.I."/>
            <person name="Powell A.J."/>
            <person name="Barry K."/>
            <person name="Miller A.N."/>
            <person name="Grigoriev I.V."/>
            <person name="Debuchy R."/>
            <person name="Gladieux P."/>
            <person name="Hiltunen Thoren M."/>
            <person name="Johannesson H."/>
        </authorList>
    </citation>
    <scope>NUCLEOTIDE SEQUENCE</scope>
    <source>
        <strain evidence="9">PSN293</strain>
    </source>
</reference>
<dbReference type="EMBL" id="MU858173">
    <property type="protein sequence ID" value="KAK4210514.1"/>
    <property type="molecule type" value="Genomic_DNA"/>
</dbReference>
<dbReference type="GO" id="GO:0043161">
    <property type="term" value="P:proteasome-mediated ubiquitin-dependent protein catabolic process"/>
    <property type="evidence" value="ECO:0007669"/>
    <property type="project" value="TreeGrafter"/>
</dbReference>
<dbReference type="AlphaFoldDB" id="A0AAN6Y0U6"/>
<evidence type="ECO:0000313" key="10">
    <source>
        <dbReference type="Proteomes" id="UP001301769"/>
    </source>
</evidence>
<dbReference type="PROSITE" id="PS51873">
    <property type="entry name" value="TRIAD"/>
    <property type="match status" value="1"/>
</dbReference>
<reference evidence="9" key="2">
    <citation type="submission" date="2023-05" db="EMBL/GenBank/DDBJ databases">
        <authorList>
            <consortium name="Lawrence Berkeley National Laboratory"/>
            <person name="Steindorff A."/>
            <person name="Hensen N."/>
            <person name="Bonometti L."/>
            <person name="Westerberg I."/>
            <person name="Brannstrom I.O."/>
            <person name="Guillou S."/>
            <person name="Cros-Aarteil S."/>
            <person name="Calhoun S."/>
            <person name="Haridas S."/>
            <person name="Kuo A."/>
            <person name="Mondo S."/>
            <person name="Pangilinan J."/>
            <person name="Riley R."/>
            <person name="Labutti K."/>
            <person name="Andreopoulos B."/>
            <person name="Lipzen A."/>
            <person name="Chen C."/>
            <person name="Yanf M."/>
            <person name="Daum C."/>
            <person name="Ng V."/>
            <person name="Clum A."/>
            <person name="Ohm R."/>
            <person name="Martin F."/>
            <person name="Silar P."/>
            <person name="Natvig D."/>
            <person name="Lalanne C."/>
            <person name="Gautier V."/>
            <person name="Ament-Velasquez S.L."/>
            <person name="Kruys A."/>
            <person name="Hutchinson M.I."/>
            <person name="Powell A.J."/>
            <person name="Barry K."/>
            <person name="Miller A.N."/>
            <person name="Grigoriev I.V."/>
            <person name="Debuchy R."/>
            <person name="Gladieux P."/>
            <person name="Thoren M.H."/>
            <person name="Johannesson H."/>
        </authorList>
    </citation>
    <scope>NUCLEOTIDE SEQUENCE</scope>
    <source>
        <strain evidence="9">PSN293</strain>
    </source>
</reference>
<feature type="domain" description="RING-type" evidence="8">
    <location>
        <begin position="193"/>
        <end position="424"/>
    </location>
</feature>
<keyword evidence="10" id="KW-1185">Reference proteome</keyword>
<keyword evidence="6" id="KW-0833">Ubl conjugation pathway</keyword>
<dbReference type="GO" id="GO:0097039">
    <property type="term" value="P:protein linear polyubiquitination"/>
    <property type="evidence" value="ECO:0007669"/>
    <property type="project" value="TreeGrafter"/>
</dbReference>
<dbReference type="GO" id="GO:0004842">
    <property type="term" value="F:ubiquitin-protein transferase activity"/>
    <property type="evidence" value="ECO:0007669"/>
    <property type="project" value="TreeGrafter"/>
</dbReference>
<dbReference type="Pfam" id="PF01485">
    <property type="entry name" value="IBR"/>
    <property type="match status" value="1"/>
</dbReference>
<dbReference type="InterPro" id="IPR044066">
    <property type="entry name" value="TRIAD_supradom"/>
</dbReference>
<dbReference type="InterPro" id="IPR051628">
    <property type="entry name" value="LUBAC_E3_Ligases"/>
</dbReference>
<keyword evidence="4" id="KW-0677">Repeat</keyword>
<gene>
    <name evidence="9" type="ORF">QBC37DRAFT_403375</name>
</gene>
<evidence type="ECO:0000256" key="6">
    <source>
        <dbReference type="ARBA" id="ARBA00022786"/>
    </source>
</evidence>
<evidence type="ECO:0000256" key="1">
    <source>
        <dbReference type="ARBA" id="ARBA00004906"/>
    </source>
</evidence>
<dbReference type="Pfam" id="PF22191">
    <property type="entry name" value="IBR_1"/>
    <property type="match status" value="1"/>
</dbReference>
<keyword evidence="3" id="KW-0479">Metal-binding</keyword>
<protein>
    <recommendedName>
        <fullName evidence="8">RING-type domain-containing protein</fullName>
    </recommendedName>
</protein>
<evidence type="ECO:0000256" key="5">
    <source>
        <dbReference type="ARBA" id="ARBA00022771"/>
    </source>
</evidence>
<name>A0AAN6Y0U6_9PEZI</name>
<dbReference type="Proteomes" id="UP001301769">
    <property type="component" value="Unassembled WGS sequence"/>
</dbReference>
<proteinExistence type="predicted"/>
<dbReference type="PANTHER" id="PTHR22770">
    <property type="entry name" value="UBIQUITIN CONJUGATING ENZYME 7 INTERACTING PROTEIN-RELATED"/>
    <property type="match status" value="1"/>
</dbReference>
<accession>A0AAN6Y0U6</accession>
<organism evidence="9 10">
    <name type="scientific">Rhypophila decipiens</name>
    <dbReference type="NCBI Taxonomy" id="261697"/>
    <lineage>
        <taxon>Eukaryota</taxon>
        <taxon>Fungi</taxon>
        <taxon>Dikarya</taxon>
        <taxon>Ascomycota</taxon>
        <taxon>Pezizomycotina</taxon>
        <taxon>Sordariomycetes</taxon>
        <taxon>Sordariomycetidae</taxon>
        <taxon>Sordariales</taxon>
        <taxon>Naviculisporaceae</taxon>
        <taxon>Rhypophila</taxon>
    </lineage>
</organism>
<evidence type="ECO:0000256" key="7">
    <source>
        <dbReference type="ARBA" id="ARBA00022833"/>
    </source>
</evidence>
<keyword evidence="2" id="KW-0808">Transferase</keyword>
<dbReference type="GO" id="GO:0000151">
    <property type="term" value="C:ubiquitin ligase complex"/>
    <property type="evidence" value="ECO:0007669"/>
    <property type="project" value="TreeGrafter"/>
</dbReference>
<keyword evidence="5" id="KW-0863">Zinc-finger</keyword>
<dbReference type="SUPFAM" id="SSF57850">
    <property type="entry name" value="RING/U-box"/>
    <property type="match status" value="1"/>
</dbReference>
<feature type="non-terminal residue" evidence="9">
    <location>
        <position position="1"/>
    </location>
</feature>
<evidence type="ECO:0000256" key="4">
    <source>
        <dbReference type="ARBA" id="ARBA00022737"/>
    </source>
</evidence>
<evidence type="ECO:0000259" key="8">
    <source>
        <dbReference type="PROSITE" id="PS51873"/>
    </source>
</evidence>
<dbReference type="CDD" id="cd20335">
    <property type="entry name" value="BRcat_RBR"/>
    <property type="match status" value="1"/>
</dbReference>
<evidence type="ECO:0000256" key="2">
    <source>
        <dbReference type="ARBA" id="ARBA00022679"/>
    </source>
</evidence>
<dbReference type="PANTHER" id="PTHR22770:SF13">
    <property type="entry name" value="RING-TYPE DOMAIN-CONTAINING PROTEIN"/>
    <property type="match status" value="1"/>
</dbReference>
<evidence type="ECO:0000313" key="9">
    <source>
        <dbReference type="EMBL" id="KAK4210514.1"/>
    </source>
</evidence>
<comment type="caution">
    <text evidence="9">The sequence shown here is derived from an EMBL/GenBank/DDBJ whole genome shotgun (WGS) entry which is preliminary data.</text>
</comment>
<evidence type="ECO:0000256" key="3">
    <source>
        <dbReference type="ARBA" id="ARBA00022723"/>
    </source>
</evidence>
<dbReference type="GO" id="GO:0043130">
    <property type="term" value="F:ubiquitin binding"/>
    <property type="evidence" value="ECO:0007669"/>
    <property type="project" value="TreeGrafter"/>
</dbReference>
<dbReference type="GO" id="GO:0008270">
    <property type="term" value="F:zinc ion binding"/>
    <property type="evidence" value="ECO:0007669"/>
    <property type="project" value="UniProtKB-KW"/>
</dbReference>
<comment type="pathway">
    <text evidence="1">Protein modification; protein ubiquitination.</text>
</comment>
<sequence length="483" mass="53292">DRGGSPEPGIGVQGVGREGLIVQEGSHGWMVFQRRRIPFVDWKVKPGPEGNLKRLEVRAIFTYEADARNAAASLSNASVSFSPHGEVKIDVELRTSVKLWISNPVYHLIEEQINAFHWQASWERAGIDVAVWTFRSGSNMIKIEGVDNTGVGCAKSALQEILRGRVASHQGKDLWHPGFAFRTGEISRWVKLIQGQCHVQIKEDSSKSQLRIIGSEKGSCGHRYCKDCFTTMARAAGSSTATCELSISCVATGAGQPCKKLFSLDELIAHLPRPEFEGILRASFNSLIRRRPEQYGHCPTPGCENIFRSTSVTKTPPRTETFTCLGCLEPNCSNCHSPHIGMSCGDYKEKMAGRANALRRAKEELGIKDCPHCTAPIEKVAGCNHITCERGCGTHICWTCLEHFPTSKKCYDHMWAVHGRIHDEGAEPVPQELQAAAPVQAVLVQDDEDNALLDGVGIPHPEDRQILLNRAIIRELEQPAAFI</sequence>
<keyword evidence="7" id="KW-0862">Zinc</keyword>
<dbReference type="InterPro" id="IPR002867">
    <property type="entry name" value="IBR_dom"/>
</dbReference>